<feature type="transmembrane region" description="Helical" evidence="1">
    <location>
        <begin position="174"/>
        <end position="192"/>
    </location>
</feature>
<reference evidence="3 4" key="1">
    <citation type="journal article" date="2014" name="World J. Microbiol. Biotechnol.">
        <title>Biodiversity and physiological characteristics of Antarctic and Arctic lichens-associated bacteria.</title>
        <authorList>
            <person name="Lee Y.M."/>
            <person name="Kim E.H."/>
            <person name="Lee H.K."/>
            <person name="Hong S.G."/>
        </authorList>
    </citation>
    <scope>NUCLEOTIDE SEQUENCE [LARGE SCALE GENOMIC DNA]</scope>
    <source>
        <strain evidence="3 4">PAMC 26569</strain>
    </source>
</reference>
<dbReference type="AlphaFoldDB" id="A0A6M8HFL7"/>
<name>A0A6M8HFL7_9PROT</name>
<protein>
    <submittedName>
        <fullName evidence="3">DUF2157 domain-containing protein</fullName>
    </submittedName>
</protein>
<dbReference type="InterPro" id="IPR018677">
    <property type="entry name" value="DUF2157"/>
</dbReference>
<feature type="transmembrane region" description="Helical" evidence="1">
    <location>
        <begin position="304"/>
        <end position="321"/>
    </location>
</feature>
<evidence type="ECO:0000256" key="1">
    <source>
        <dbReference type="SAM" id="Phobius"/>
    </source>
</evidence>
<feature type="transmembrane region" description="Helical" evidence="1">
    <location>
        <begin position="35"/>
        <end position="63"/>
    </location>
</feature>
<feature type="transmembrane region" description="Helical" evidence="1">
    <location>
        <begin position="328"/>
        <end position="345"/>
    </location>
</feature>
<accession>A0A6M8HFL7</accession>
<dbReference type="KEGG" id="lck:HN018_00715"/>
<dbReference type="Proteomes" id="UP000500767">
    <property type="component" value="Chromosome"/>
</dbReference>
<evidence type="ECO:0000313" key="4">
    <source>
        <dbReference type="Proteomes" id="UP000500767"/>
    </source>
</evidence>
<evidence type="ECO:0000259" key="2">
    <source>
        <dbReference type="Pfam" id="PF09925"/>
    </source>
</evidence>
<keyword evidence="4" id="KW-1185">Reference proteome</keyword>
<dbReference type="RefSeq" id="WP_171832728.1">
    <property type="nucleotide sequence ID" value="NZ_CP053708.1"/>
</dbReference>
<feature type="transmembrane region" description="Helical" evidence="1">
    <location>
        <begin position="69"/>
        <end position="87"/>
    </location>
</feature>
<feature type="transmembrane region" description="Helical" evidence="1">
    <location>
        <begin position="123"/>
        <end position="141"/>
    </location>
</feature>
<evidence type="ECO:0000313" key="3">
    <source>
        <dbReference type="EMBL" id="QKE88767.1"/>
    </source>
</evidence>
<dbReference type="Pfam" id="PF09925">
    <property type="entry name" value="DUF2157"/>
    <property type="match status" value="1"/>
</dbReference>
<dbReference type="EMBL" id="CP053708">
    <property type="protein sequence ID" value="QKE88767.1"/>
    <property type="molecule type" value="Genomic_DNA"/>
</dbReference>
<organism evidence="3 4">
    <name type="scientific">Lichenicola cladoniae</name>
    <dbReference type="NCBI Taxonomy" id="1484109"/>
    <lineage>
        <taxon>Bacteria</taxon>
        <taxon>Pseudomonadati</taxon>
        <taxon>Pseudomonadota</taxon>
        <taxon>Alphaproteobacteria</taxon>
        <taxon>Acetobacterales</taxon>
        <taxon>Acetobacteraceae</taxon>
        <taxon>Lichenicola</taxon>
    </lineage>
</organism>
<feature type="domain" description="DUF2157" evidence="2">
    <location>
        <begin position="8"/>
        <end position="145"/>
    </location>
</feature>
<feature type="transmembrane region" description="Helical" evidence="1">
    <location>
        <begin position="267"/>
        <end position="284"/>
    </location>
</feature>
<proteinExistence type="predicted"/>
<sequence>MFANRSLDRWHKAGLLDDAARLRIQAWEADHARPVWLLGLAGIGVFTVALGVLALVAANWMAIPGAAKIAVHFALDGIVAASLFAAWREDWHKARELLALLLFGLVLSGIGLVGQVYQLGGTAWQAMLAWMVVCTPFMLLVTRSGLLAVAWQLGAVATYAVALSDLYASIAGNPIMALTWLPAITLLAFGLGRGLMPNGRVQGLWMEGAAILGLLGAASLPQVVLRLDDGTRGLMLWLDWGLAATVALVLMAALMRRRHPDRGMTSAFLATAGWISWAATIWAWDSLHAVARTARGTDDAAQLGVALVFIAFWGVVSWLALRSGRRSLFAGAVTIIALRIFLFYWEAFGSLLSTGLGLVMGGLVCIVLAALGWQIIRRMALLPVVRKATRQ</sequence>
<keyword evidence="1" id="KW-0812">Transmembrane</keyword>
<feature type="transmembrane region" description="Helical" evidence="1">
    <location>
        <begin position="148"/>
        <end position="168"/>
    </location>
</feature>
<feature type="transmembrane region" description="Helical" evidence="1">
    <location>
        <begin position="204"/>
        <end position="225"/>
    </location>
</feature>
<keyword evidence="1" id="KW-0472">Membrane</keyword>
<keyword evidence="1" id="KW-1133">Transmembrane helix</keyword>
<feature type="transmembrane region" description="Helical" evidence="1">
    <location>
        <begin position="99"/>
        <end position="117"/>
    </location>
</feature>
<feature type="transmembrane region" description="Helical" evidence="1">
    <location>
        <begin position="351"/>
        <end position="373"/>
    </location>
</feature>
<feature type="transmembrane region" description="Helical" evidence="1">
    <location>
        <begin position="237"/>
        <end position="255"/>
    </location>
</feature>
<gene>
    <name evidence="3" type="ORF">HN018_00715</name>
</gene>